<evidence type="ECO:0000256" key="2">
    <source>
        <dbReference type="SAM" id="MobiDB-lite"/>
    </source>
</evidence>
<gene>
    <name evidence="3" type="ORF">QYE76_037732</name>
</gene>
<evidence type="ECO:0000313" key="3">
    <source>
        <dbReference type="EMBL" id="KAK1566145.1"/>
    </source>
</evidence>
<feature type="compositionally biased region" description="Low complexity" evidence="2">
    <location>
        <begin position="29"/>
        <end position="42"/>
    </location>
</feature>
<feature type="coiled-coil region" evidence="1">
    <location>
        <begin position="205"/>
        <end position="243"/>
    </location>
</feature>
<evidence type="ECO:0000313" key="4">
    <source>
        <dbReference type="Proteomes" id="UP001231189"/>
    </source>
</evidence>
<keyword evidence="4" id="KW-1185">Reference proteome</keyword>
<dbReference type="Proteomes" id="UP001231189">
    <property type="component" value="Unassembled WGS sequence"/>
</dbReference>
<comment type="caution">
    <text evidence="3">The sequence shown here is derived from an EMBL/GenBank/DDBJ whole genome shotgun (WGS) entry which is preliminary data.</text>
</comment>
<feature type="region of interest" description="Disordered" evidence="2">
    <location>
        <begin position="1"/>
        <end position="100"/>
    </location>
</feature>
<feature type="region of interest" description="Disordered" evidence="2">
    <location>
        <begin position="255"/>
        <end position="321"/>
    </location>
</feature>
<reference evidence="3" key="1">
    <citation type="submission" date="2023-07" db="EMBL/GenBank/DDBJ databases">
        <title>A chromosome-level genome assembly of Lolium multiflorum.</title>
        <authorList>
            <person name="Chen Y."/>
            <person name="Copetti D."/>
            <person name="Kolliker R."/>
            <person name="Studer B."/>
        </authorList>
    </citation>
    <scope>NUCLEOTIDE SEQUENCE</scope>
    <source>
        <strain evidence="3">02402/16</strain>
        <tissue evidence="3">Leaf</tissue>
    </source>
</reference>
<sequence>MGAGKEPAGRAEPSVPPVLEKKKKKKTSSKTAPEASAPATSTPTPPPETSAPEATGATPTPPPTQEPSATAPKPPPANLKITDFLKPGASRGKATDGSASARSLLCCTSGLPPLWWNDADISAPTAAWESPLPGAADSAGLVPPRTLHALKRAVEGVRRVTEYDATANVVSTADARKALFEELLWEHRSLAEAHSKCLAVPEASIEALKAQVATLQAEKKQLIRDHQKALEAQKEISRELKDQAIQAGVRHAEEVKAAEAAARPTERGAEDAGNTNGVAAVAGRGRRAPETAACRQRTRLPREELPAPSSRARSRGGAESW</sequence>
<name>A0AAD8PJS7_LOLMU</name>
<dbReference type="AlphaFoldDB" id="A0AAD8PJS7"/>
<dbReference type="EMBL" id="JAUUTY010000973">
    <property type="protein sequence ID" value="KAK1566145.1"/>
    <property type="molecule type" value="Genomic_DNA"/>
</dbReference>
<evidence type="ECO:0000256" key="1">
    <source>
        <dbReference type="SAM" id="Coils"/>
    </source>
</evidence>
<accession>A0AAD8PJS7</accession>
<protein>
    <submittedName>
        <fullName evidence="3">Uncharacterized protein</fullName>
    </submittedName>
</protein>
<proteinExistence type="predicted"/>
<keyword evidence="1" id="KW-0175">Coiled coil</keyword>
<organism evidence="3 4">
    <name type="scientific">Lolium multiflorum</name>
    <name type="common">Italian ryegrass</name>
    <name type="synonym">Lolium perenne subsp. multiflorum</name>
    <dbReference type="NCBI Taxonomy" id="4521"/>
    <lineage>
        <taxon>Eukaryota</taxon>
        <taxon>Viridiplantae</taxon>
        <taxon>Streptophyta</taxon>
        <taxon>Embryophyta</taxon>
        <taxon>Tracheophyta</taxon>
        <taxon>Spermatophyta</taxon>
        <taxon>Magnoliopsida</taxon>
        <taxon>Liliopsida</taxon>
        <taxon>Poales</taxon>
        <taxon>Poaceae</taxon>
        <taxon>BOP clade</taxon>
        <taxon>Pooideae</taxon>
        <taxon>Poodae</taxon>
        <taxon>Poeae</taxon>
        <taxon>Poeae Chloroplast Group 2 (Poeae type)</taxon>
        <taxon>Loliodinae</taxon>
        <taxon>Loliinae</taxon>
        <taxon>Lolium</taxon>
    </lineage>
</organism>
<feature type="compositionally biased region" description="Low complexity" evidence="2">
    <location>
        <begin position="306"/>
        <end position="321"/>
    </location>
</feature>